<accession>A0ACD5UG88</accession>
<organism evidence="1 2">
    <name type="scientific">Avena sativa</name>
    <name type="common">Oat</name>
    <dbReference type="NCBI Taxonomy" id="4498"/>
    <lineage>
        <taxon>Eukaryota</taxon>
        <taxon>Viridiplantae</taxon>
        <taxon>Streptophyta</taxon>
        <taxon>Embryophyta</taxon>
        <taxon>Tracheophyta</taxon>
        <taxon>Spermatophyta</taxon>
        <taxon>Magnoliopsida</taxon>
        <taxon>Liliopsida</taxon>
        <taxon>Poales</taxon>
        <taxon>Poaceae</taxon>
        <taxon>BOP clade</taxon>
        <taxon>Pooideae</taxon>
        <taxon>Poodae</taxon>
        <taxon>Poeae</taxon>
        <taxon>Poeae Chloroplast Group 1 (Aveneae type)</taxon>
        <taxon>Aveninae</taxon>
        <taxon>Avena</taxon>
    </lineage>
</organism>
<protein>
    <submittedName>
        <fullName evidence="1">Uncharacterized protein</fullName>
    </submittedName>
</protein>
<sequence>MAINSVTMSSSLCRCSASASAVRRPAWARRSSFLRCNNRNPCRIGSKVSFVAPSVWRYPHNLDSDSEPMPPGRWWMEALLEEDGEFFPLADVIPAGQGRKELDAMWHALVTAPLEPVLVTLREMVAAGNFFRCRSFHAGTLSGVLLVFGGLYQLCKTTPALFIDIVLGYIFYKLSALSAQLQRHGRSFSICARIQLALLLILSFKDNSAFQGLYRFLVELIWSLNIYMYFTMVYDGVVGVKHGRLYWLGIYRLLRTKGGLMKVVRNTILDFYGGNEPVSVKRRNEKCQ</sequence>
<reference evidence="1" key="1">
    <citation type="submission" date="2021-05" db="EMBL/GenBank/DDBJ databases">
        <authorList>
            <person name="Scholz U."/>
            <person name="Mascher M."/>
            <person name="Fiebig A."/>
        </authorList>
    </citation>
    <scope>NUCLEOTIDE SEQUENCE [LARGE SCALE GENOMIC DNA]</scope>
</reference>
<evidence type="ECO:0000313" key="1">
    <source>
        <dbReference type="EnsemblPlants" id="AVESA.00010b.r2.2AG0242260.1.CDS"/>
    </source>
</evidence>
<proteinExistence type="predicted"/>
<evidence type="ECO:0000313" key="2">
    <source>
        <dbReference type="Proteomes" id="UP001732700"/>
    </source>
</evidence>
<dbReference type="Proteomes" id="UP001732700">
    <property type="component" value="Chromosome 2A"/>
</dbReference>
<dbReference type="EnsemblPlants" id="AVESA.00010b.r2.2AG0242260.1">
    <property type="protein sequence ID" value="AVESA.00010b.r2.2AG0242260.1.CDS"/>
    <property type="gene ID" value="AVESA.00010b.r2.2AG0242260"/>
</dbReference>
<reference evidence="1" key="2">
    <citation type="submission" date="2025-09" db="UniProtKB">
        <authorList>
            <consortium name="EnsemblPlants"/>
        </authorList>
    </citation>
    <scope>IDENTIFICATION</scope>
</reference>
<keyword evidence="2" id="KW-1185">Reference proteome</keyword>
<name>A0ACD5UG88_AVESA</name>